<dbReference type="AlphaFoldDB" id="A0A6J7I3A7"/>
<sequence>MRHRERIGFGLLQQGVGSFTLAEIRIPLHPLRNLTADRLGDLHPRAIDVNAHHVFGVVRTEVGAEDATPVTALRDVTVVAQTHHKCVESVRHACHSPAALGGHRTKAKAGQARDDEIEVSEPIDAIPELPDRAGPAMQ</sequence>
<proteinExistence type="predicted"/>
<reference evidence="2" key="1">
    <citation type="submission" date="2020-05" db="EMBL/GenBank/DDBJ databases">
        <authorList>
            <person name="Chiriac C."/>
            <person name="Salcher M."/>
            <person name="Ghai R."/>
            <person name="Kavagutti S V."/>
        </authorList>
    </citation>
    <scope>NUCLEOTIDE SEQUENCE</scope>
</reference>
<name>A0A6J7I3A7_9ZZZZ</name>
<organism evidence="2">
    <name type="scientific">freshwater metagenome</name>
    <dbReference type="NCBI Taxonomy" id="449393"/>
    <lineage>
        <taxon>unclassified sequences</taxon>
        <taxon>metagenomes</taxon>
        <taxon>ecological metagenomes</taxon>
    </lineage>
</organism>
<dbReference type="EMBL" id="CAFBMR010000092">
    <property type="protein sequence ID" value="CAB4925134.1"/>
    <property type="molecule type" value="Genomic_DNA"/>
</dbReference>
<evidence type="ECO:0000313" key="2">
    <source>
        <dbReference type="EMBL" id="CAB4925134.1"/>
    </source>
</evidence>
<gene>
    <name evidence="2" type="ORF">UFOPK3610_01633</name>
</gene>
<protein>
    <submittedName>
        <fullName evidence="2">Unannotated protein</fullName>
    </submittedName>
</protein>
<accession>A0A6J7I3A7</accession>
<evidence type="ECO:0000256" key="1">
    <source>
        <dbReference type="SAM" id="MobiDB-lite"/>
    </source>
</evidence>
<feature type="region of interest" description="Disordered" evidence="1">
    <location>
        <begin position="98"/>
        <end position="138"/>
    </location>
</feature>